<gene>
    <name evidence="1" type="ORF">BVL52_08565</name>
</gene>
<sequence length="241" mass="26735">MIHYHGTPIGGSRQDAARFLTGRHALVPFPRQDDIGIVAEVCQSFVFDNGAFTVWRQGGQLDVYGYVAWVEQWHRHPGFDWALIPDVIEGSEAENDQLIADWPQHLAGVPVWHLHESLERLDTLSHAWRTVAFGSSGQWSSPGTDAWWKRINAAMATICDDHGRPRCKLHGLRMLDPAIFSRLPFASADSTNAAVNGGSISRFGMYAPPTAGQRASVIADRIEAHNSAALWMPEDQLEMAI</sequence>
<dbReference type="RefSeq" id="WP_077171669.1">
    <property type="nucleotide sequence ID" value="NZ_MTLN01000004.1"/>
</dbReference>
<keyword evidence="2" id="KW-1185">Reference proteome</keyword>
<proteinExistence type="predicted"/>
<reference evidence="1 2" key="1">
    <citation type="submission" date="2017-01" db="EMBL/GenBank/DDBJ databases">
        <title>Pseudomonas psychrotolerans genome sequencing and assembly.</title>
        <authorList>
            <person name="Vyas B."/>
            <person name="Mayilraj S."/>
        </authorList>
    </citation>
    <scope>NUCLEOTIDE SEQUENCE [LARGE SCALE GENOMIC DNA]</scope>
    <source>
        <strain evidence="1 2">SDS18</strain>
    </source>
</reference>
<evidence type="ECO:0000313" key="1">
    <source>
        <dbReference type="EMBL" id="ONN71687.1"/>
    </source>
</evidence>
<name>A0ABX3IVQ7_9PSED</name>
<accession>A0ABX3IVQ7</accession>
<dbReference type="EMBL" id="MTLN01000004">
    <property type="protein sequence ID" value="ONN71687.1"/>
    <property type="molecule type" value="Genomic_DNA"/>
</dbReference>
<evidence type="ECO:0000313" key="2">
    <source>
        <dbReference type="Proteomes" id="UP000189310"/>
    </source>
</evidence>
<dbReference type="Proteomes" id="UP000189310">
    <property type="component" value="Unassembled WGS sequence"/>
</dbReference>
<organism evidence="1 2">
    <name type="scientific">Pseudomonas oryzihabitans</name>
    <dbReference type="NCBI Taxonomy" id="47885"/>
    <lineage>
        <taxon>Bacteria</taxon>
        <taxon>Pseudomonadati</taxon>
        <taxon>Pseudomonadota</taxon>
        <taxon>Gammaproteobacteria</taxon>
        <taxon>Pseudomonadales</taxon>
        <taxon>Pseudomonadaceae</taxon>
        <taxon>Pseudomonas</taxon>
    </lineage>
</organism>
<protein>
    <submittedName>
        <fullName evidence="1">Uncharacterized protein</fullName>
    </submittedName>
</protein>
<comment type="caution">
    <text evidence="1">The sequence shown here is derived from an EMBL/GenBank/DDBJ whole genome shotgun (WGS) entry which is preliminary data.</text>
</comment>